<organism evidence="2 3">
    <name type="scientific">Haloterrigena salina JCM 13891</name>
    <dbReference type="NCBI Taxonomy" id="1227488"/>
    <lineage>
        <taxon>Archaea</taxon>
        <taxon>Methanobacteriati</taxon>
        <taxon>Methanobacteriota</taxon>
        <taxon>Stenosarchaea group</taxon>
        <taxon>Halobacteria</taxon>
        <taxon>Halobacteriales</taxon>
        <taxon>Natrialbaceae</taxon>
        <taxon>Haloterrigena</taxon>
    </lineage>
</organism>
<keyword evidence="1" id="KW-0472">Membrane</keyword>
<name>M0C9Y3_9EURY</name>
<proteinExistence type="predicted"/>
<dbReference type="Proteomes" id="UP000011657">
    <property type="component" value="Unassembled WGS sequence"/>
</dbReference>
<dbReference type="RefSeq" id="WP_008893664.1">
    <property type="nucleotide sequence ID" value="NZ_AOIS01000027.1"/>
</dbReference>
<gene>
    <name evidence="2" type="ORF">C477_06706</name>
</gene>
<reference evidence="2 3" key="1">
    <citation type="journal article" date="2014" name="PLoS Genet.">
        <title>Phylogenetically driven sequencing of extremely halophilic archaea reveals strategies for static and dynamic osmo-response.</title>
        <authorList>
            <person name="Becker E.A."/>
            <person name="Seitzer P.M."/>
            <person name="Tritt A."/>
            <person name="Larsen D."/>
            <person name="Krusor M."/>
            <person name="Yao A.I."/>
            <person name="Wu D."/>
            <person name="Madern D."/>
            <person name="Eisen J.A."/>
            <person name="Darling A.E."/>
            <person name="Facciotti M.T."/>
        </authorList>
    </citation>
    <scope>NUCLEOTIDE SEQUENCE [LARGE SCALE GENOMIC DNA]</scope>
    <source>
        <strain evidence="2 3">JCM 13891</strain>
    </source>
</reference>
<accession>M0C9Y3</accession>
<evidence type="ECO:0000256" key="1">
    <source>
        <dbReference type="SAM" id="Phobius"/>
    </source>
</evidence>
<dbReference type="EMBL" id="AOIS01000027">
    <property type="protein sequence ID" value="ELZ20091.1"/>
    <property type="molecule type" value="Genomic_DNA"/>
</dbReference>
<evidence type="ECO:0000313" key="3">
    <source>
        <dbReference type="Proteomes" id="UP000011657"/>
    </source>
</evidence>
<comment type="caution">
    <text evidence="2">The sequence shown here is derived from an EMBL/GenBank/DDBJ whole genome shotgun (WGS) entry which is preliminary data.</text>
</comment>
<dbReference type="AlphaFoldDB" id="M0C9Y3"/>
<feature type="transmembrane region" description="Helical" evidence="1">
    <location>
        <begin position="43"/>
        <end position="64"/>
    </location>
</feature>
<evidence type="ECO:0000313" key="2">
    <source>
        <dbReference type="EMBL" id="ELZ20091.1"/>
    </source>
</evidence>
<keyword evidence="1" id="KW-1133">Transmembrane helix</keyword>
<dbReference type="STRING" id="1227488.C477_06706"/>
<protein>
    <submittedName>
        <fullName evidence="2">Exporter of the RND superfamily protein</fullName>
    </submittedName>
</protein>
<keyword evidence="3" id="KW-1185">Reference proteome</keyword>
<dbReference type="SUPFAM" id="SSF82866">
    <property type="entry name" value="Multidrug efflux transporter AcrB transmembrane domain"/>
    <property type="match status" value="1"/>
</dbReference>
<keyword evidence="1" id="KW-0812">Transmembrane</keyword>
<sequence>MRSRRSRPRSSGSALLGSTLTAAGAFAALLVHPHPQLESFGTLVVFAPVTAVVVRVFVSSSLLAL</sequence>
<dbReference type="PATRIC" id="fig|1227488.3.peg.1316"/>